<evidence type="ECO:0000259" key="9">
    <source>
        <dbReference type="PROSITE" id="PS50122"/>
    </source>
</evidence>
<evidence type="ECO:0000256" key="1">
    <source>
        <dbReference type="ARBA" id="ARBA00022490"/>
    </source>
</evidence>
<dbReference type="GO" id="GO:0006935">
    <property type="term" value="P:chemotaxis"/>
    <property type="evidence" value="ECO:0007669"/>
    <property type="project" value="UniProtKB-KW"/>
</dbReference>
<dbReference type="InterPro" id="IPR011006">
    <property type="entry name" value="CheY-like_superfamily"/>
</dbReference>
<proteinExistence type="predicted"/>
<dbReference type="InterPro" id="IPR001789">
    <property type="entry name" value="Sig_transdc_resp-reg_receiver"/>
</dbReference>
<protein>
    <recommendedName>
        <fullName evidence="4">protein-glutamate methylesterase</fullName>
        <ecNumber evidence="4">3.1.1.61</ecNumber>
    </recommendedName>
</protein>
<dbReference type="KEGG" id="pnl:PNK_1153"/>
<dbReference type="STRING" id="389348.PNK_1153"/>
<dbReference type="PROSITE" id="PS50122">
    <property type="entry name" value="CHEB"/>
    <property type="match status" value="1"/>
</dbReference>
<name>A0A0U5JDU0_9BACT</name>
<dbReference type="Gene3D" id="3.40.50.2300">
    <property type="match status" value="1"/>
</dbReference>
<dbReference type="InterPro" id="IPR035909">
    <property type="entry name" value="CheB_C"/>
</dbReference>
<dbReference type="Gene3D" id="3.40.50.180">
    <property type="entry name" value="Methylesterase CheB, C-terminal domain"/>
    <property type="match status" value="1"/>
</dbReference>
<dbReference type="PANTHER" id="PTHR42872">
    <property type="entry name" value="PROTEIN-GLUTAMATE METHYLESTERASE/PROTEIN-GLUTAMINE GLUTAMINASE"/>
    <property type="match status" value="1"/>
</dbReference>
<dbReference type="SUPFAM" id="SSF52172">
    <property type="entry name" value="CheY-like"/>
    <property type="match status" value="1"/>
</dbReference>
<dbReference type="InterPro" id="IPR000673">
    <property type="entry name" value="Sig_transdc_resp-reg_Me-estase"/>
</dbReference>
<dbReference type="Pfam" id="PF01339">
    <property type="entry name" value="CheB_methylest"/>
    <property type="match status" value="1"/>
</dbReference>
<feature type="domain" description="Response regulatory" evidence="8">
    <location>
        <begin position="5"/>
        <end position="123"/>
    </location>
</feature>
<evidence type="ECO:0000256" key="3">
    <source>
        <dbReference type="ARBA" id="ARBA00022801"/>
    </source>
</evidence>
<dbReference type="Proteomes" id="UP000069902">
    <property type="component" value="Chromosome cPNK"/>
</dbReference>
<feature type="domain" description="CheB-type methylesterase" evidence="9">
    <location>
        <begin position="166"/>
        <end position="348"/>
    </location>
</feature>
<dbReference type="SUPFAM" id="SSF52738">
    <property type="entry name" value="Methylesterase CheB, C-terminal domain"/>
    <property type="match status" value="1"/>
</dbReference>
<dbReference type="PANTHER" id="PTHR42872:SF6">
    <property type="entry name" value="PROTEIN-GLUTAMATE METHYLESTERASE_PROTEIN-GLUTAMINE GLUTAMINASE"/>
    <property type="match status" value="1"/>
</dbReference>
<comment type="catalytic activity">
    <reaction evidence="5">
        <text>[protein]-L-glutamate 5-O-methyl ester + H2O = L-glutamyl-[protein] + methanol + H(+)</text>
        <dbReference type="Rhea" id="RHEA:23236"/>
        <dbReference type="Rhea" id="RHEA-COMP:10208"/>
        <dbReference type="Rhea" id="RHEA-COMP:10311"/>
        <dbReference type="ChEBI" id="CHEBI:15377"/>
        <dbReference type="ChEBI" id="CHEBI:15378"/>
        <dbReference type="ChEBI" id="CHEBI:17790"/>
        <dbReference type="ChEBI" id="CHEBI:29973"/>
        <dbReference type="ChEBI" id="CHEBI:82795"/>
        <dbReference type="EC" id="3.1.1.61"/>
    </reaction>
</comment>
<evidence type="ECO:0000313" key="10">
    <source>
        <dbReference type="EMBL" id="CUI16770.1"/>
    </source>
</evidence>
<dbReference type="PATRIC" id="fig|389348.3.peg.1271"/>
<gene>
    <name evidence="10" type="ORF">PNK_1153</name>
</gene>
<keyword evidence="1" id="KW-0963">Cytoplasm</keyword>
<accession>A0A0U5JDU0</accession>
<dbReference type="CDD" id="cd17541">
    <property type="entry name" value="REC_CheB-like"/>
    <property type="match status" value="1"/>
</dbReference>
<evidence type="ECO:0000256" key="5">
    <source>
        <dbReference type="ARBA" id="ARBA00048267"/>
    </source>
</evidence>
<dbReference type="GO" id="GO:0000156">
    <property type="term" value="F:phosphorelay response regulator activity"/>
    <property type="evidence" value="ECO:0007669"/>
    <property type="project" value="InterPro"/>
</dbReference>
<organism evidence="10 11">
    <name type="scientific">Candidatus Protochlamydia naegleriophila</name>
    <dbReference type="NCBI Taxonomy" id="389348"/>
    <lineage>
        <taxon>Bacteria</taxon>
        <taxon>Pseudomonadati</taxon>
        <taxon>Chlamydiota</taxon>
        <taxon>Chlamydiia</taxon>
        <taxon>Parachlamydiales</taxon>
        <taxon>Parachlamydiaceae</taxon>
        <taxon>Candidatus Protochlamydia</taxon>
    </lineage>
</organism>
<dbReference type="GO" id="GO:0005737">
    <property type="term" value="C:cytoplasm"/>
    <property type="evidence" value="ECO:0007669"/>
    <property type="project" value="InterPro"/>
</dbReference>
<keyword evidence="7" id="KW-0597">Phosphoprotein</keyword>
<keyword evidence="2" id="KW-0145">Chemotaxis</keyword>
<dbReference type="PIRSF" id="PIRSF000876">
    <property type="entry name" value="RR_chemtxs_CheB"/>
    <property type="match status" value="1"/>
</dbReference>
<evidence type="ECO:0000256" key="6">
    <source>
        <dbReference type="PROSITE-ProRule" id="PRU00050"/>
    </source>
</evidence>
<dbReference type="RefSeq" id="WP_059060853.1">
    <property type="nucleotide sequence ID" value="NZ_LN879502.1"/>
</dbReference>
<dbReference type="EMBL" id="LN879502">
    <property type="protein sequence ID" value="CUI16770.1"/>
    <property type="molecule type" value="Genomic_DNA"/>
</dbReference>
<dbReference type="PROSITE" id="PS50110">
    <property type="entry name" value="RESPONSE_REGULATORY"/>
    <property type="match status" value="1"/>
</dbReference>
<dbReference type="Pfam" id="PF00072">
    <property type="entry name" value="Response_reg"/>
    <property type="match status" value="1"/>
</dbReference>
<keyword evidence="3" id="KW-0378">Hydrolase</keyword>
<dbReference type="EC" id="3.1.1.61" evidence="4"/>
<keyword evidence="11" id="KW-1185">Reference proteome</keyword>
<dbReference type="CDD" id="cd16432">
    <property type="entry name" value="CheB_Rec"/>
    <property type="match status" value="1"/>
</dbReference>
<evidence type="ECO:0000256" key="2">
    <source>
        <dbReference type="ARBA" id="ARBA00022500"/>
    </source>
</evidence>
<dbReference type="InParanoid" id="A0A0U5JDU0"/>
<dbReference type="FunCoup" id="A0A0U5JDU0">
    <property type="interactions" value="196"/>
</dbReference>
<sequence>MNPIQVLIVDDSAVSRELLTHIIESDSGLKVVGKVENGEEALKFISENKPHIVMMDIVMPKMDGYEATRRIMESFPLPIIIVSGIYNAKEVKQGYRALSAGALAILSKPAGLRDPKYQEIAQSLIQAIKVLSNVKIKPRPLSVFHSPTQTQPAPIFAKGTLSVDAIAIGASVGATQSLSTILSPLPQDFPVPILITQQFGSGFMEGLVDWLASSCALKTKLATDGEVLAPSTIYVCPDKHHLEVGPGKTLKLTPAASNQPAPSIDLFFRSIADQMGAKSIAILLAGHGNDGIDGLLAIKQKGGLALVQDEESSLLAEKSHQAIEAGAASQVVSLNEIATTLESLVKLK</sequence>
<evidence type="ECO:0000259" key="8">
    <source>
        <dbReference type="PROSITE" id="PS50110"/>
    </source>
</evidence>
<dbReference type="InterPro" id="IPR008248">
    <property type="entry name" value="CheB-like"/>
</dbReference>
<evidence type="ECO:0000256" key="4">
    <source>
        <dbReference type="ARBA" id="ARBA00039140"/>
    </source>
</evidence>
<reference evidence="11" key="1">
    <citation type="submission" date="2015-09" db="EMBL/GenBank/DDBJ databases">
        <authorList>
            <person name="Bertelli C."/>
        </authorList>
    </citation>
    <scope>NUCLEOTIDE SEQUENCE [LARGE SCALE GENOMIC DNA]</scope>
    <source>
        <strain evidence="11">KNic</strain>
    </source>
</reference>
<evidence type="ECO:0000313" key="11">
    <source>
        <dbReference type="Proteomes" id="UP000069902"/>
    </source>
</evidence>
<dbReference type="AlphaFoldDB" id="A0A0U5JDU0"/>
<dbReference type="GO" id="GO:0008984">
    <property type="term" value="F:protein-glutamate methylesterase activity"/>
    <property type="evidence" value="ECO:0007669"/>
    <property type="project" value="UniProtKB-EC"/>
</dbReference>
<comment type="caution">
    <text evidence="6">Lacks conserved residue(s) required for the propagation of feature annotation.</text>
</comment>
<dbReference type="SMART" id="SM00448">
    <property type="entry name" value="REC"/>
    <property type="match status" value="1"/>
</dbReference>
<evidence type="ECO:0000256" key="7">
    <source>
        <dbReference type="PROSITE-ProRule" id="PRU00169"/>
    </source>
</evidence>
<feature type="modified residue" description="4-aspartylphosphate" evidence="7">
    <location>
        <position position="56"/>
    </location>
</feature>